<gene>
    <name evidence="1" type="ORF">SAMN05445850_1474</name>
</gene>
<organism evidence="1 2">
    <name type="scientific">Paraburkholderia tuberum</name>
    <dbReference type="NCBI Taxonomy" id="157910"/>
    <lineage>
        <taxon>Bacteria</taxon>
        <taxon>Pseudomonadati</taxon>
        <taxon>Pseudomonadota</taxon>
        <taxon>Betaproteobacteria</taxon>
        <taxon>Burkholderiales</taxon>
        <taxon>Burkholderiaceae</taxon>
        <taxon>Paraburkholderia</taxon>
    </lineage>
</organism>
<proteinExistence type="predicted"/>
<dbReference type="Proteomes" id="UP000199365">
    <property type="component" value="Unassembled WGS sequence"/>
</dbReference>
<evidence type="ECO:0000313" key="2">
    <source>
        <dbReference type="Proteomes" id="UP000199365"/>
    </source>
</evidence>
<protein>
    <submittedName>
        <fullName evidence="1">Uncharacterized protein</fullName>
    </submittedName>
</protein>
<dbReference type="STRING" id="157910.SAMN05445850_1474"/>
<keyword evidence="2" id="KW-1185">Reference proteome</keyword>
<name>A0A1H1D1V1_9BURK</name>
<sequence length="31" mass="3542">MEETSTNIHIGLVRRNNFLRENPISCEIAAL</sequence>
<dbReference type="AlphaFoldDB" id="A0A1H1D1V1"/>
<accession>A0A1H1D1V1</accession>
<evidence type="ECO:0000313" key="1">
    <source>
        <dbReference type="EMBL" id="SDQ70249.1"/>
    </source>
</evidence>
<dbReference type="EMBL" id="FNKX01000001">
    <property type="protein sequence ID" value="SDQ70249.1"/>
    <property type="molecule type" value="Genomic_DNA"/>
</dbReference>
<reference evidence="2" key="1">
    <citation type="submission" date="2016-10" db="EMBL/GenBank/DDBJ databases">
        <authorList>
            <person name="Varghese N."/>
            <person name="Submissions S."/>
        </authorList>
    </citation>
    <scope>NUCLEOTIDE SEQUENCE [LARGE SCALE GENOMIC DNA]</scope>
    <source>
        <strain evidence="2">DUS833</strain>
    </source>
</reference>